<dbReference type="EMBL" id="BK016188">
    <property type="protein sequence ID" value="DAG01178.1"/>
    <property type="molecule type" value="Genomic_DNA"/>
</dbReference>
<accession>A0A8S5V345</accession>
<protein>
    <submittedName>
        <fullName evidence="1">Uncharacterized protein</fullName>
    </submittedName>
</protein>
<organism evidence="1">
    <name type="scientific">Siphoviridae sp. ctt0c4</name>
    <dbReference type="NCBI Taxonomy" id="2825702"/>
    <lineage>
        <taxon>Viruses</taxon>
        <taxon>Duplodnaviria</taxon>
        <taxon>Heunggongvirae</taxon>
        <taxon>Uroviricota</taxon>
        <taxon>Caudoviricetes</taxon>
    </lineage>
</organism>
<evidence type="ECO:0000313" key="1">
    <source>
        <dbReference type="EMBL" id="DAG01178.1"/>
    </source>
</evidence>
<sequence length="57" mass="6582">MIYASMHLSMHGWKLEILDLIFTNLWCRDLPGHLDGYNLGMLGILITFASRINNTFI</sequence>
<name>A0A8S5V345_9CAUD</name>
<reference evidence="1" key="1">
    <citation type="journal article" date="2021" name="Proc. Natl. Acad. Sci. U.S.A.">
        <title>A Catalog of Tens of Thousands of Viruses from Human Metagenomes Reveals Hidden Associations with Chronic Diseases.</title>
        <authorList>
            <person name="Tisza M.J."/>
            <person name="Buck C.B."/>
        </authorList>
    </citation>
    <scope>NUCLEOTIDE SEQUENCE</scope>
    <source>
        <strain evidence="1">Ctt0c4</strain>
    </source>
</reference>
<proteinExistence type="predicted"/>